<accession>A0A420EJD3</accession>
<dbReference type="InterPro" id="IPR007939">
    <property type="entry name" value="Cu-R_B_prcur"/>
</dbReference>
<name>A0A420EJD3_9SPHN</name>
<dbReference type="EMBL" id="RAPF01000005">
    <property type="protein sequence ID" value="RKF20763.1"/>
    <property type="molecule type" value="Genomic_DNA"/>
</dbReference>
<dbReference type="AlphaFoldDB" id="A0A420EJD3"/>
<evidence type="ECO:0000256" key="2">
    <source>
        <dbReference type="SAM" id="SignalP"/>
    </source>
</evidence>
<dbReference type="Pfam" id="PF05275">
    <property type="entry name" value="CopB"/>
    <property type="match status" value="1"/>
</dbReference>
<evidence type="ECO:0000313" key="3">
    <source>
        <dbReference type="EMBL" id="RKF20763.1"/>
    </source>
</evidence>
<dbReference type="GO" id="GO:0006878">
    <property type="term" value="P:intracellular copper ion homeostasis"/>
    <property type="evidence" value="ECO:0007669"/>
    <property type="project" value="InterPro"/>
</dbReference>
<organism evidence="3 4">
    <name type="scientific">Altericroceibacterium spongiae</name>
    <dbReference type="NCBI Taxonomy" id="2320269"/>
    <lineage>
        <taxon>Bacteria</taxon>
        <taxon>Pseudomonadati</taxon>
        <taxon>Pseudomonadota</taxon>
        <taxon>Alphaproteobacteria</taxon>
        <taxon>Sphingomonadales</taxon>
        <taxon>Erythrobacteraceae</taxon>
        <taxon>Altericroceibacterium</taxon>
    </lineage>
</organism>
<gene>
    <name evidence="3" type="ORF">D6851_11655</name>
</gene>
<proteinExistence type="predicted"/>
<reference evidence="3 4" key="1">
    <citation type="submission" date="2018-09" db="EMBL/GenBank/DDBJ databases">
        <title>Altererythrobacter spongiae sp. nov., isolated from a marine sponge.</title>
        <authorList>
            <person name="Zhuang L."/>
            <person name="Luo L."/>
        </authorList>
    </citation>
    <scope>NUCLEOTIDE SEQUENCE [LARGE SCALE GENOMIC DNA]</scope>
    <source>
        <strain evidence="3 4">HN-Y73</strain>
    </source>
</reference>
<dbReference type="Proteomes" id="UP000284395">
    <property type="component" value="Unassembled WGS sequence"/>
</dbReference>
<protein>
    <submittedName>
        <fullName evidence="3">Copper resistance protein B</fullName>
    </submittedName>
</protein>
<sequence>MRLIVAMFLAGTATPAFAQDHSGHAMPAPQAPAQTECEKEAARHRAMGHPVPEGACAPTAQPGEIASADPHQGHSGMDHSQMNHSQMEGMDHSTMDHSGMDHSQMPAMDDSTMENMDHEAMGHEGMQWSGQPPMNHQSMDHGMMDHGTMDHGTMDHGAMDMTPIPQGPPPAAAGSGPPRAADAIWGADAMRASRDALRAENGGMNVFWFQGDRAEYRAREGGDGYLWDVQGYYGGDLDKFWFKSEGEGTFGEKPESAEIQGLWSHAIGPWWDLQAGVRQDLTGPERTHAVLGVQGLAPYMFEVDAAAFLSTKGDLTARVEAELDQRITQRLILQPRAEVNLSAQDIPELGVGAGLDSVELGLRLRYEFVREFAPYVGIEQEWKVGQSADYAHLAGEDPSVTNYVVGVRFWF</sequence>
<feature type="chain" id="PRO_5019098830" evidence="2">
    <location>
        <begin position="19"/>
        <end position="411"/>
    </location>
</feature>
<evidence type="ECO:0000256" key="1">
    <source>
        <dbReference type="SAM" id="MobiDB-lite"/>
    </source>
</evidence>
<evidence type="ECO:0000313" key="4">
    <source>
        <dbReference type="Proteomes" id="UP000284395"/>
    </source>
</evidence>
<dbReference type="RefSeq" id="WP_120325047.1">
    <property type="nucleotide sequence ID" value="NZ_RAPF01000005.1"/>
</dbReference>
<keyword evidence="2" id="KW-0732">Signal</keyword>
<feature type="signal peptide" evidence="2">
    <location>
        <begin position="1"/>
        <end position="18"/>
    </location>
</feature>
<comment type="caution">
    <text evidence="3">The sequence shown here is derived from an EMBL/GenBank/DDBJ whole genome shotgun (WGS) entry which is preliminary data.</text>
</comment>
<keyword evidence="4" id="KW-1185">Reference proteome</keyword>
<dbReference type="OrthoDB" id="9778934at2"/>
<dbReference type="GO" id="GO:0005507">
    <property type="term" value="F:copper ion binding"/>
    <property type="evidence" value="ECO:0007669"/>
    <property type="project" value="InterPro"/>
</dbReference>
<feature type="region of interest" description="Disordered" evidence="1">
    <location>
        <begin position="49"/>
        <end position="90"/>
    </location>
</feature>
<dbReference type="GO" id="GO:0009279">
    <property type="term" value="C:cell outer membrane"/>
    <property type="evidence" value="ECO:0007669"/>
    <property type="project" value="InterPro"/>
</dbReference>